<dbReference type="InterPro" id="IPR002035">
    <property type="entry name" value="VWF_A"/>
</dbReference>
<dbReference type="AlphaFoldDB" id="A0A9D1FWD4"/>
<dbReference type="Gene3D" id="3.40.50.410">
    <property type="entry name" value="von Willebrand factor, type A domain"/>
    <property type="match status" value="1"/>
</dbReference>
<comment type="caution">
    <text evidence="3">The sequence shown here is derived from an EMBL/GenBank/DDBJ whole genome shotgun (WGS) entry which is preliminary data.</text>
</comment>
<evidence type="ECO:0000256" key="1">
    <source>
        <dbReference type="SAM" id="Phobius"/>
    </source>
</evidence>
<keyword evidence="1" id="KW-0812">Transmembrane</keyword>
<reference evidence="3" key="2">
    <citation type="journal article" date="2021" name="PeerJ">
        <title>Extensive microbial diversity within the chicken gut microbiome revealed by metagenomics and culture.</title>
        <authorList>
            <person name="Gilroy R."/>
            <person name="Ravi A."/>
            <person name="Getino M."/>
            <person name="Pursley I."/>
            <person name="Horton D.L."/>
            <person name="Alikhan N.F."/>
            <person name="Baker D."/>
            <person name="Gharbi K."/>
            <person name="Hall N."/>
            <person name="Watson M."/>
            <person name="Adriaenssens E.M."/>
            <person name="Foster-Nyarko E."/>
            <person name="Jarju S."/>
            <person name="Secka A."/>
            <person name="Antonio M."/>
            <person name="Oren A."/>
            <person name="Chaudhuri R.R."/>
            <person name="La Ragione R."/>
            <person name="Hildebrand F."/>
            <person name="Pallen M.J."/>
        </authorList>
    </citation>
    <scope>NUCLEOTIDE SEQUENCE</scope>
    <source>
        <strain evidence="3">CHK152-2994</strain>
    </source>
</reference>
<dbReference type="Proteomes" id="UP000824139">
    <property type="component" value="Unassembled WGS sequence"/>
</dbReference>
<organism evidence="3 4">
    <name type="scientific">Candidatus Scatenecus faecavium</name>
    <dbReference type="NCBI Taxonomy" id="2840915"/>
    <lineage>
        <taxon>Bacteria</taxon>
        <taxon>Candidatus Scatenecus</taxon>
    </lineage>
</organism>
<feature type="transmembrane region" description="Helical" evidence="1">
    <location>
        <begin position="6"/>
        <end position="27"/>
    </location>
</feature>
<reference evidence="3" key="1">
    <citation type="submission" date="2020-10" db="EMBL/GenBank/DDBJ databases">
        <authorList>
            <person name="Gilroy R."/>
        </authorList>
    </citation>
    <scope>NUCLEOTIDE SEQUENCE</scope>
    <source>
        <strain evidence="3">CHK152-2994</strain>
    </source>
</reference>
<evidence type="ECO:0000259" key="2">
    <source>
        <dbReference type="Pfam" id="PF13519"/>
    </source>
</evidence>
<evidence type="ECO:0000313" key="4">
    <source>
        <dbReference type="Proteomes" id="UP000824139"/>
    </source>
</evidence>
<keyword evidence="1" id="KW-1133">Transmembrane helix</keyword>
<protein>
    <submittedName>
        <fullName evidence="3">VWA domain-containing protein</fullName>
    </submittedName>
</protein>
<gene>
    <name evidence="3" type="ORF">IAD41_03620</name>
</gene>
<proteinExistence type="predicted"/>
<evidence type="ECO:0000313" key="3">
    <source>
        <dbReference type="EMBL" id="HIS82676.1"/>
    </source>
</evidence>
<dbReference type="SUPFAM" id="SSF53300">
    <property type="entry name" value="vWA-like"/>
    <property type="match status" value="1"/>
</dbReference>
<sequence>MNNKRLIILGILIVVISIVGKLLWSALSRVKVDDFKPAAVIFLVDSSASNQKALDGQKRTLRQICNLLDPEDQIKILRVSEDAYLIYEGTPFNNSGISKALDAFTKYDSSDYGTAYGLALKKGFNHALAMQKEGYIPGIVVLGDLENEGAIEKQINWDLLPKNVEESKQYMPELSMMFLYAHPEKLDMVKEKLTPVLGEKKLIVSPEQNIDKAVRLFIHALGR</sequence>
<accession>A0A9D1FWD4</accession>
<dbReference type="Pfam" id="PF13519">
    <property type="entry name" value="VWA_2"/>
    <property type="match status" value="1"/>
</dbReference>
<feature type="domain" description="VWFA" evidence="2">
    <location>
        <begin position="40"/>
        <end position="144"/>
    </location>
</feature>
<dbReference type="EMBL" id="DVJO01000078">
    <property type="protein sequence ID" value="HIS82676.1"/>
    <property type="molecule type" value="Genomic_DNA"/>
</dbReference>
<dbReference type="InterPro" id="IPR036465">
    <property type="entry name" value="vWFA_dom_sf"/>
</dbReference>
<keyword evidence="1" id="KW-0472">Membrane</keyword>
<name>A0A9D1FWD4_9BACT</name>